<keyword evidence="1" id="KW-0812">Transmembrane</keyword>
<name>A0A933L6B7_9HYPH</name>
<feature type="transmembrane region" description="Helical" evidence="1">
    <location>
        <begin position="108"/>
        <end position="128"/>
    </location>
</feature>
<feature type="transmembrane region" description="Helical" evidence="1">
    <location>
        <begin position="72"/>
        <end position="96"/>
    </location>
</feature>
<feature type="transmembrane region" description="Helical" evidence="1">
    <location>
        <begin position="173"/>
        <end position="201"/>
    </location>
</feature>
<proteinExistence type="predicted"/>
<dbReference type="Proteomes" id="UP000782610">
    <property type="component" value="Unassembled WGS sequence"/>
</dbReference>
<evidence type="ECO:0000313" key="2">
    <source>
        <dbReference type="EMBL" id="MBI4923847.1"/>
    </source>
</evidence>
<dbReference type="Pfam" id="PF04654">
    <property type="entry name" value="DUF599"/>
    <property type="match status" value="1"/>
</dbReference>
<dbReference type="EMBL" id="JACRAF010000063">
    <property type="protein sequence ID" value="MBI4923847.1"/>
    <property type="molecule type" value="Genomic_DNA"/>
</dbReference>
<gene>
    <name evidence="2" type="ORF">HY834_19095</name>
</gene>
<comment type="caution">
    <text evidence="2">The sequence shown here is derived from an EMBL/GenBank/DDBJ whole genome shotgun (WGS) entry which is preliminary data.</text>
</comment>
<keyword evidence="1" id="KW-1133">Transmembrane helix</keyword>
<reference evidence="2" key="1">
    <citation type="submission" date="2020-07" db="EMBL/GenBank/DDBJ databases">
        <title>Huge and variable diversity of episymbiotic CPR bacteria and DPANN archaea in groundwater ecosystems.</title>
        <authorList>
            <person name="He C.Y."/>
            <person name="Keren R."/>
            <person name="Whittaker M."/>
            <person name="Farag I.F."/>
            <person name="Doudna J."/>
            <person name="Cate J.H.D."/>
            <person name="Banfield J.F."/>
        </authorList>
    </citation>
    <scope>NUCLEOTIDE SEQUENCE</scope>
    <source>
        <strain evidence="2">NC_groundwater_1586_Pr3_B-0.1um_66_15</strain>
    </source>
</reference>
<sequence>MSLFASLFPIVCWLAYNFGVRFVERHRPSLSVIMSLQRRRWVANITKRESPMDAILSGNLMQAVSLQASTSVLLVLAIFAAFGQISALMTTLNGLGLGRDYTATAMQIHLLVLLAIFVSSFFSFTLSLRQFNHFCIMVGAISHEVPATEEEIDSIAKLNSLAAKNFNNGIRAYYFAVPAVTWFASEWLAVVVTIVTVGIIIHREFFSSAHRVAASVAVIASRREQERLP</sequence>
<evidence type="ECO:0000256" key="1">
    <source>
        <dbReference type="SAM" id="Phobius"/>
    </source>
</evidence>
<dbReference type="AlphaFoldDB" id="A0A933L6B7"/>
<dbReference type="PANTHER" id="PTHR31881">
    <property type="match status" value="1"/>
</dbReference>
<evidence type="ECO:0000313" key="3">
    <source>
        <dbReference type="Proteomes" id="UP000782610"/>
    </source>
</evidence>
<keyword evidence="1" id="KW-0472">Membrane</keyword>
<dbReference type="InterPro" id="IPR006747">
    <property type="entry name" value="DUF599"/>
</dbReference>
<protein>
    <submittedName>
        <fullName evidence="2">DUF599 domain-containing protein</fullName>
    </submittedName>
</protein>
<dbReference type="PANTHER" id="PTHR31881:SF6">
    <property type="entry name" value="OS09G0494600 PROTEIN"/>
    <property type="match status" value="1"/>
</dbReference>
<organism evidence="2 3">
    <name type="scientific">Devosia nanyangense</name>
    <dbReference type="NCBI Taxonomy" id="1228055"/>
    <lineage>
        <taxon>Bacteria</taxon>
        <taxon>Pseudomonadati</taxon>
        <taxon>Pseudomonadota</taxon>
        <taxon>Alphaproteobacteria</taxon>
        <taxon>Hyphomicrobiales</taxon>
        <taxon>Devosiaceae</taxon>
        <taxon>Devosia</taxon>
    </lineage>
</organism>
<accession>A0A933L6B7</accession>